<keyword evidence="2" id="KW-0812">Transmembrane</keyword>
<evidence type="ECO:0000256" key="10">
    <source>
        <dbReference type="SAM" id="SignalP"/>
    </source>
</evidence>
<keyword evidence="7" id="KW-0675">Receptor</keyword>
<dbReference type="PROSITE" id="PS50068">
    <property type="entry name" value="LDLRA_2"/>
    <property type="match status" value="2"/>
</dbReference>
<dbReference type="SUPFAM" id="SSF57424">
    <property type="entry name" value="LDL receptor-like module"/>
    <property type="match status" value="2"/>
</dbReference>
<proteinExistence type="predicted"/>
<comment type="subcellular location">
    <subcellularLocation>
        <location evidence="1">Membrane</location>
        <topology evidence="1">Single-pass membrane protein</topology>
    </subcellularLocation>
</comment>
<keyword evidence="8" id="KW-0325">Glycoprotein</keyword>
<dbReference type="GO" id="GO:0043235">
    <property type="term" value="C:receptor complex"/>
    <property type="evidence" value="ECO:0007669"/>
    <property type="project" value="TreeGrafter"/>
</dbReference>
<dbReference type="PROSITE" id="PS01209">
    <property type="entry name" value="LDLRA_1"/>
    <property type="match status" value="2"/>
</dbReference>
<evidence type="ECO:0000256" key="9">
    <source>
        <dbReference type="PROSITE-ProRule" id="PRU00124"/>
    </source>
</evidence>
<evidence type="ECO:0000256" key="1">
    <source>
        <dbReference type="ARBA" id="ARBA00004167"/>
    </source>
</evidence>
<dbReference type="InterPro" id="IPR036055">
    <property type="entry name" value="LDL_receptor-like_sf"/>
</dbReference>
<dbReference type="InterPro" id="IPR023415">
    <property type="entry name" value="LDLR_class-A_CS"/>
</dbReference>
<dbReference type="GO" id="GO:0005886">
    <property type="term" value="C:plasma membrane"/>
    <property type="evidence" value="ECO:0007669"/>
    <property type="project" value="TreeGrafter"/>
</dbReference>
<protein>
    <submittedName>
        <fullName evidence="11">Uncharacterized protein</fullName>
    </submittedName>
</protein>
<dbReference type="InterPro" id="IPR002172">
    <property type="entry name" value="LDrepeatLR_classA_rpt"/>
</dbReference>
<reference evidence="12" key="1">
    <citation type="submission" date="2011-08" db="EMBL/GenBank/DDBJ databases">
        <authorList>
            <person name="Rombauts S."/>
        </authorList>
    </citation>
    <scope>NUCLEOTIDE SEQUENCE</scope>
    <source>
        <strain evidence="12">London</strain>
    </source>
</reference>
<dbReference type="EnsemblMetazoa" id="tetur04g03020.1">
    <property type="protein sequence ID" value="tetur04g03020.1"/>
    <property type="gene ID" value="tetur04g03020"/>
</dbReference>
<dbReference type="AlphaFoldDB" id="T1K1X8"/>
<dbReference type="STRING" id="32264.T1K1X8"/>
<dbReference type="CDD" id="cd00112">
    <property type="entry name" value="LDLa"/>
    <property type="match status" value="2"/>
</dbReference>
<evidence type="ECO:0000256" key="5">
    <source>
        <dbReference type="ARBA" id="ARBA00023136"/>
    </source>
</evidence>
<evidence type="ECO:0000313" key="12">
    <source>
        <dbReference type="Proteomes" id="UP000015104"/>
    </source>
</evidence>
<keyword evidence="12" id="KW-1185">Reference proteome</keyword>
<keyword evidence="5" id="KW-0472">Membrane</keyword>
<feature type="signal peptide" evidence="10">
    <location>
        <begin position="1"/>
        <end position="19"/>
    </location>
</feature>
<keyword evidence="4" id="KW-1133">Transmembrane helix</keyword>
<reference evidence="11" key="2">
    <citation type="submission" date="2015-06" db="UniProtKB">
        <authorList>
            <consortium name="EnsemblMetazoa"/>
        </authorList>
    </citation>
    <scope>IDENTIFICATION</scope>
</reference>
<evidence type="ECO:0000256" key="7">
    <source>
        <dbReference type="ARBA" id="ARBA00023170"/>
    </source>
</evidence>
<keyword evidence="10" id="KW-0732">Signal</keyword>
<organism evidence="11 12">
    <name type="scientific">Tetranychus urticae</name>
    <name type="common">Two-spotted spider mite</name>
    <dbReference type="NCBI Taxonomy" id="32264"/>
    <lineage>
        <taxon>Eukaryota</taxon>
        <taxon>Metazoa</taxon>
        <taxon>Ecdysozoa</taxon>
        <taxon>Arthropoda</taxon>
        <taxon>Chelicerata</taxon>
        <taxon>Arachnida</taxon>
        <taxon>Acari</taxon>
        <taxon>Acariformes</taxon>
        <taxon>Trombidiformes</taxon>
        <taxon>Prostigmata</taxon>
        <taxon>Eleutherengona</taxon>
        <taxon>Raphignathae</taxon>
        <taxon>Tetranychoidea</taxon>
        <taxon>Tetranychidae</taxon>
        <taxon>Tetranychus</taxon>
    </lineage>
</organism>
<sequence length="124" mass="14038">MKTTIIVIALATLVAMIDAASPMRRQSQCYRCDYADCISYSHVCDGTRDCYDGSDEFGCETYCPFPEYYRCSDTGLCMDSYHVCDGRRDCRNGEDEAPYNCQLYTAKGIEQNDLKKKLARSLAN</sequence>
<comment type="caution">
    <text evidence="9">Lacks conserved residue(s) required for the propagation of feature annotation.</text>
</comment>
<dbReference type="Proteomes" id="UP000015104">
    <property type="component" value="Unassembled WGS sequence"/>
</dbReference>
<keyword evidence="3" id="KW-0677">Repeat</keyword>
<feature type="disulfide bond" evidence="9">
    <location>
        <begin position="32"/>
        <end position="50"/>
    </location>
</feature>
<evidence type="ECO:0000256" key="2">
    <source>
        <dbReference type="ARBA" id="ARBA00022692"/>
    </source>
</evidence>
<dbReference type="Gene3D" id="4.10.1220.10">
    <property type="entry name" value="EGF-type module"/>
    <property type="match status" value="1"/>
</dbReference>
<feature type="chain" id="PRO_5004591138" evidence="10">
    <location>
        <begin position="20"/>
        <end position="124"/>
    </location>
</feature>
<dbReference type="eggNOG" id="KOG1215">
    <property type="taxonomic scope" value="Eukaryota"/>
</dbReference>
<dbReference type="SMART" id="SM00192">
    <property type="entry name" value="LDLa"/>
    <property type="match status" value="2"/>
</dbReference>
<evidence type="ECO:0000256" key="8">
    <source>
        <dbReference type="ARBA" id="ARBA00023180"/>
    </source>
</evidence>
<accession>T1K1X8</accession>
<name>T1K1X8_TETUR</name>
<evidence type="ECO:0000313" key="11">
    <source>
        <dbReference type="EnsemblMetazoa" id="tetur04g03020.1"/>
    </source>
</evidence>
<dbReference type="KEGG" id="tut:107359826"/>
<evidence type="ECO:0000256" key="3">
    <source>
        <dbReference type="ARBA" id="ARBA00022737"/>
    </source>
</evidence>
<dbReference type="HOGENOM" id="CLU_2006811_0_0_1"/>
<dbReference type="Pfam" id="PF00057">
    <property type="entry name" value="Ldl_recept_a"/>
    <property type="match status" value="2"/>
</dbReference>
<dbReference type="InterPro" id="IPR051221">
    <property type="entry name" value="LDLR-related"/>
</dbReference>
<evidence type="ECO:0000256" key="6">
    <source>
        <dbReference type="ARBA" id="ARBA00023157"/>
    </source>
</evidence>
<dbReference type="OrthoDB" id="5595751at2759"/>
<dbReference type="EMBL" id="CAEY01001357">
    <property type="status" value="NOT_ANNOTATED_CDS"/>
    <property type="molecule type" value="Genomic_DNA"/>
</dbReference>
<keyword evidence="6 9" id="KW-1015">Disulfide bond</keyword>
<dbReference type="PANTHER" id="PTHR22722">
    <property type="entry name" value="LOW-DENSITY LIPOPROTEIN RECEPTOR-RELATED PROTEIN 2-RELATED"/>
    <property type="match status" value="1"/>
</dbReference>
<dbReference type="Gene3D" id="2.40.128.620">
    <property type="match status" value="1"/>
</dbReference>
<dbReference type="PRINTS" id="PR00261">
    <property type="entry name" value="LDLRECEPTOR"/>
</dbReference>
<feature type="disulfide bond" evidence="9">
    <location>
        <begin position="44"/>
        <end position="59"/>
    </location>
</feature>
<gene>
    <name evidence="11" type="primary">107359826</name>
</gene>
<evidence type="ECO:0000256" key="4">
    <source>
        <dbReference type="ARBA" id="ARBA00022989"/>
    </source>
</evidence>